<dbReference type="Gene3D" id="3.40.50.2300">
    <property type="match status" value="2"/>
</dbReference>
<evidence type="ECO:0000256" key="1">
    <source>
        <dbReference type="ARBA" id="ARBA00004193"/>
    </source>
</evidence>
<keyword evidence="5" id="KW-0472">Membrane</keyword>
<sequence>MRRVMMMAAVFTAGALVLAGCGSDEGAGGGAAGGEKIKVGLAFDVGGRGDKSFNDSAAAGIEKAKKELGVEAIELSPKEDGSDRQDLLRKLAEQGYNPVIGVGFLYTQDVEKVAQEYPEVTFACVDCGAKGSNVANLVFAEEQGSFLVGAAAALKTKTNHIGFIGGEEGALIRKFQAGYEQGAKAVKPDIKIDVKYLAPEGSSGAGFRSPDKAKLAAQAMYQSGADIVYHAAGQSGGGLFQAAKEAGKLAIGVDADQALTDPQYADVILTSMLKRVDVAVFEFIKAVKEGKKPTGFQKYDLKVDGVGYSTTGGKIDDVEAKLDEYKQKIVSGQIQVADQPTS</sequence>
<dbReference type="RefSeq" id="WP_197651819.1">
    <property type="nucleotide sequence ID" value="NZ_JYIJ01000017.1"/>
</dbReference>
<dbReference type="PANTHER" id="PTHR34296:SF2">
    <property type="entry name" value="ABC TRANSPORTER GUANOSINE-BINDING PROTEIN NUPN"/>
    <property type="match status" value="1"/>
</dbReference>
<dbReference type="SUPFAM" id="SSF53822">
    <property type="entry name" value="Periplasmic binding protein-like I"/>
    <property type="match status" value="1"/>
</dbReference>
<accession>A0A132MYN9</accession>
<dbReference type="PATRIC" id="fig|1469144.10.peg.3773"/>
<keyword evidence="6 9" id="KW-0449">Lipoprotein</keyword>
<keyword evidence="3" id="KW-1003">Cell membrane</keyword>
<gene>
    <name evidence="9" type="ORF">LI90_3515</name>
</gene>
<keyword evidence="4 7" id="KW-0732">Signal</keyword>
<protein>
    <submittedName>
        <fullName evidence="9">Basic membrane lipoprotein</fullName>
    </submittedName>
</protein>
<dbReference type="GO" id="GO:0005886">
    <property type="term" value="C:plasma membrane"/>
    <property type="evidence" value="ECO:0007669"/>
    <property type="project" value="UniProtKB-SubCell"/>
</dbReference>
<evidence type="ECO:0000256" key="2">
    <source>
        <dbReference type="ARBA" id="ARBA00008610"/>
    </source>
</evidence>
<dbReference type="PANTHER" id="PTHR34296">
    <property type="entry name" value="TRANSCRIPTIONAL ACTIVATOR PROTEIN MED"/>
    <property type="match status" value="1"/>
</dbReference>
<proteinExistence type="inferred from homology"/>
<evidence type="ECO:0000256" key="7">
    <source>
        <dbReference type="SAM" id="SignalP"/>
    </source>
</evidence>
<dbReference type="Proteomes" id="UP000070188">
    <property type="component" value="Unassembled WGS sequence"/>
</dbReference>
<dbReference type="STRING" id="1469144.LI90_3515"/>
<feature type="signal peptide" evidence="7">
    <location>
        <begin position="1"/>
        <end position="19"/>
    </location>
</feature>
<dbReference type="AlphaFoldDB" id="A0A132MYN9"/>
<organism evidence="9 10">
    <name type="scientific">Carbonactinospora thermoautotrophica</name>
    <dbReference type="NCBI Taxonomy" id="1469144"/>
    <lineage>
        <taxon>Bacteria</taxon>
        <taxon>Bacillati</taxon>
        <taxon>Actinomycetota</taxon>
        <taxon>Actinomycetes</taxon>
        <taxon>Kitasatosporales</taxon>
        <taxon>Carbonactinosporaceae</taxon>
        <taxon>Carbonactinospora</taxon>
    </lineage>
</organism>
<evidence type="ECO:0000256" key="3">
    <source>
        <dbReference type="ARBA" id="ARBA00022475"/>
    </source>
</evidence>
<evidence type="ECO:0000259" key="8">
    <source>
        <dbReference type="Pfam" id="PF02608"/>
    </source>
</evidence>
<evidence type="ECO:0000313" key="9">
    <source>
        <dbReference type="EMBL" id="KWX02472.1"/>
    </source>
</evidence>
<comment type="similarity">
    <text evidence="2">Belongs to the BMP lipoprotein family.</text>
</comment>
<evidence type="ECO:0000256" key="4">
    <source>
        <dbReference type="ARBA" id="ARBA00022729"/>
    </source>
</evidence>
<feature type="chain" id="PRO_5007452738" evidence="7">
    <location>
        <begin position="20"/>
        <end position="342"/>
    </location>
</feature>
<evidence type="ECO:0000313" key="10">
    <source>
        <dbReference type="Proteomes" id="UP000070188"/>
    </source>
</evidence>
<evidence type="ECO:0000256" key="6">
    <source>
        <dbReference type="ARBA" id="ARBA00023288"/>
    </source>
</evidence>
<keyword evidence="10" id="KW-1185">Reference proteome</keyword>
<comment type="subcellular location">
    <subcellularLocation>
        <location evidence="1">Cell membrane</location>
        <topology evidence="1">Lipid-anchor</topology>
    </subcellularLocation>
</comment>
<dbReference type="InterPro" id="IPR050957">
    <property type="entry name" value="BMP_lipoprotein"/>
</dbReference>
<reference evidence="10" key="1">
    <citation type="submission" date="2015-04" db="EMBL/GenBank/DDBJ databases">
        <title>Physiological reanalysis, assessment of diazotrophy, and genome sequences of multiple isolates of Streptomyces thermoautotrophicus.</title>
        <authorList>
            <person name="MacKellar D.C."/>
            <person name="Lieber L."/>
            <person name="Norman J."/>
            <person name="Bolger A."/>
            <person name="Tobin C."/>
            <person name="Murray J.W."/>
            <person name="Chang R."/>
            <person name="Ford T."/>
            <person name="Nguyen P.Q."/>
            <person name="Woodward J."/>
            <person name="Permingeat H."/>
            <person name="Joshi N.S."/>
            <person name="Silver P.A."/>
            <person name="Usadel B."/>
            <person name="Rutherford A.W."/>
            <person name="Friesen M."/>
            <person name="Prell J."/>
        </authorList>
    </citation>
    <scope>NUCLEOTIDE SEQUENCE [LARGE SCALE GENOMIC DNA]</scope>
    <source>
        <strain evidence="10">H1</strain>
    </source>
</reference>
<name>A0A132MYN9_9ACTN</name>
<dbReference type="EMBL" id="LAXD01000001">
    <property type="protein sequence ID" value="KWX02472.1"/>
    <property type="molecule type" value="Genomic_DNA"/>
</dbReference>
<dbReference type="InterPro" id="IPR028082">
    <property type="entry name" value="Peripla_BP_I"/>
</dbReference>
<dbReference type="InterPro" id="IPR003760">
    <property type="entry name" value="PnrA-like"/>
</dbReference>
<comment type="caution">
    <text evidence="9">The sequence shown here is derived from an EMBL/GenBank/DDBJ whole genome shotgun (WGS) entry which is preliminary data.</text>
</comment>
<dbReference type="CDD" id="cd06354">
    <property type="entry name" value="PBP1_PrnA-like"/>
    <property type="match status" value="1"/>
</dbReference>
<feature type="domain" description="ABC transporter substrate-binding protein PnrA-like" evidence="8">
    <location>
        <begin position="40"/>
        <end position="339"/>
    </location>
</feature>
<dbReference type="Pfam" id="PF02608">
    <property type="entry name" value="Bmp"/>
    <property type="match status" value="1"/>
</dbReference>
<evidence type="ECO:0000256" key="5">
    <source>
        <dbReference type="ARBA" id="ARBA00023136"/>
    </source>
</evidence>
<dbReference type="PROSITE" id="PS51257">
    <property type="entry name" value="PROKAR_LIPOPROTEIN"/>
    <property type="match status" value="1"/>
</dbReference>